<dbReference type="STRING" id="546871.SAMN04488543_4274"/>
<dbReference type="PANTHER" id="PTHR34400">
    <property type="match status" value="1"/>
</dbReference>
<dbReference type="InterPro" id="IPR012347">
    <property type="entry name" value="Ferritin-like"/>
</dbReference>
<sequence>MTSTDTETEPRTRMTTERLHEMLEAAVQLELATIPPYLCALYSIHPGTNTEAALVIRSVVVEEMLHMVLSANVLNAIGGRPRVSGADHAPHYPHELPDGVVVDLLPFSAAAIEEFLTVENPEYTPEPAAVDAAVADQRPGLHTSAAVRVATGPTTIGAFYDEIVAGLKEVAAEIGEDALFCGDPARQVDRDYYYAGGGGAITVTDLASACAALAEVVEQGEGEMTSPYDGDGDLAHYYRFQQVKYNRSYRPEDAVGLPTGPEVGVDFTAAYPMLPNPKLADLTDPALRSAGETANRMWSRLLVQIDEAFDGRPELLLPAVHTMFKLRDAMLVLLANPLPGHDGYHAGPTFEWLDPTP</sequence>
<dbReference type="EMBL" id="LT629749">
    <property type="protein sequence ID" value="SDT41884.1"/>
    <property type="molecule type" value="Genomic_DNA"/>
</dbReference>
<dbReference type="PANTHER" id="PTHR34400:SF4">
    <property type="entry name" value="MEMBRANE PROTEIN"/>
    <property type="match status" value="1"/>
</dbReference>
<evidence type="ECO:0000313" key="2">
    <source>
        <dbReference type="EMBL" id="SDT41884.1"/>
    </source>
</evidence>
<dbReference type="Pfam" id="PF12902">
    <property type="entry name" value="Ferritin-like"/>
    <property type="match status" value="1"/>
</dbReference>
<keyword evidence="3" id="KW-1185">Reference proteome</keyword>
<dbReference type="AlphaFoldDB" id="A0A1H2A7N0"/>
<accession>A0A1H2A7N0</accession>
<dbReference type="Gene3D" id="1.20.1260.10">
    <property type="match status" value="1"/>
</dbReference>
<evidence type="ECO:0000259" key="1">
    <source>
        <dbReference type="Pfam" id="PF12902"/>
    </source>
</evidence>
<dbReference type="InterPro" id="IPR026820">
    <property type="entry name" value="VioB/RebD_dom"/>
</dbReference>
<reference evidence="2 3" key="1">
    <citation type="submission" date="2016-10" db="EMBL/GenBank/DDBJ databases">
        <authorList>
            <person name="de Groot N.N."/>
        </authorList>
    </citation>
    <scope>NUCLEOTIDE SEQUENCE [LARGE SCALE GENOMIC DNA]</scope>
    <source>
        <strain evidence="2 3">DSM 21741</strain>
    </source>
</reference>
<evidence type="ECO:0000313" key="3">
    <source>
        <dbReference type="Proteomes" id="UP000199092"/>
    </source>
</evidence>
<dbReference type="RefSeq" id="WP_091415988.1">
    <property type="nucleotide sequence ID" value="NZ_LT629749.1"/>
</dbReference>
<feature type="domain" description="Iminophenyl-pyruvate dimer synthase" evidence="1">
    <location>
        <begin position="23"/>
        <end position="243"/>
    </location>
</feature>
<proteinExistence type="predicted"/>
<dbReference type="Proteomes" id="UP000199092">
    <property type="component" value="Chromosome I"/>
</dbReference>
<protein>
    <submittedName>
        <fullName evidence="2">Ferritin-like</fullName>
    </submittedName>
</protein>
<gene>
    <name evidence="2" type="ORF">SAMN04488543_4274</name>
</gene>
<name>A0A1H2A7N0_9ACTN</name>
<dbReference type="OrthoDB" id="9800162at2"/>
<organism evidence="2 3">
    <name type="scientific">Friedmanniella luteola</name>
    <dbReference type="NCBI Taxonomy" id="546871"/>
    <lineage>
        <taxon>Bacteria</taxon>
        <taxon>Bacillati</taxon>
        <taxon>Actinomycetota</taxon>
        <taxon>Actinomycetes</taxon>
        <taxon>Propionibacteriales</taxon>
        <taxon>Nocardioidaceae</taxon>
        <taxon>Friedmanniella</taxon>
    </lineage>
</organism>